<evidence type="ECO:0000313" key="6">
    <source>
        <dbReference type="Proteomes" id="UP001243496"/>
    </source>
</evidence>
<dbReference type="Gene3D" id="2.60.120.10">
    <property type="entry name" value="Jelly Rolls"/>
    <property type="match status" value="1"/>
</dbReference>
<dbReference type="AlphaFoldDB" id="A0AAQ3JFL5"/>
<dbReference type="InterPro" id="IPR018060">
    <property type="entry name" value="HTH_AraC"/>
</dbReference>
<dbReference type="RefSeq" id="WP_306856100.1">
    <property type="nucleotide sequence ID" value="NZ_CP132968.1"/>
</dbReference>
<evidence type="ECO:0000256" key="1">
    <source>
        <dbReference type="ARBA" id="ARBA00023015"/>
    </source>
</evidence>
<accession>A0AAQ3JFL5</accession>
<dbReference type="PANTHER" id="PTHR43280">
    <property type="entry name" value="ARAC-FAMILY TRANSCRIPTIONAL REGULATOR"/>
    <property type="match status" value="1"/>
</dbReference>
<dbReference type="EMBL" id="CP132968">
    <property type="protein sequence ID" value="WMD15276.1"/>
    <property type="molecule type" value="Genomic_DNA"/>
</dbReference>
<keyword evidence="3" id="KW-0804">Transcription</keyword>
<dbReference type="PROSITE" id="PS01124">
    <property type="entry name" value="HTH_ARAC_FAMILY_2"/>
    <property type="match status" value="1"/>
</dbReference>
<feature type="domain" description="HTH araC/xylS-type" evidence="4">
    <location>
        <begin position="257"/>
        <end position="355"/>
    </location>
</feature>
<dbReference type="SMART" id="SM00342">
    <property type="entry name" value="HTH_ARAC"/>
    <property type="match status" value="1"/>
</dbReference>
<dbReference type="GeneID" id="92741276"/>
<dbReference type="Pfam" id="PF12833">
    <property type="entry name" value="HTH_18"/>
    <property type="match status" value="1"/>
</dbReference>
<dbReference type="InterPro" id="IPR003313">
    <property type="entry name" value="AraC-bd"/>
</dbReference>
<dbReference type="InterPro" id="IPR009057">
    <property type="entry name" value="Homeodomain-like_sf"/>
</dbReference>
<dbReference type="PANTHER" id="PTHR43280:SF28">
    <property type="entry name" value="HTH-TYPE TRANSCRIPTIONAL ACTIVATOR RHAS"/>
    <property type="match status" value="1"/>
</dbReference>
<dbReference type="GO" id="GO:0003700">
    <property type="term" value="F:DNA-binding transcription factor activity"/>
    <property type="evidence" value="ECO:0007669"/>
    <property type="project" value="InterPro"/>
</dbReference>
<evidence type="ECO:0000256" key="2">
    <source>
        <dbReference type="ARBA" id="ARBA00023125"/>
    </source>
</evidence>
<organism evidence="5 6">
    <name type="scientific">Anaerostipes hadrus</name>
    <dbReference type="NCBI Taxonomy" id="649756"/>
    <lineage>
        <taxon>Bacteria</taxon>
        <taxon>Bacillati</taxon>
        <taxon>Bacillota</taxon>
        <taxon>Clostridia</taxon>
        <taxon>Lachnospirales</taxon>
        <taxon>Lachnospiraceae</taxon>
        <taxon>Anaerostipes</taxon>
    </lineage>
</organism>
<evidence type="ECO:0000313" key="5">
    <source>
        <dbReference type="EMBL" id="WMD15276.1"/>
    </source>
</evidence>
<protein>
    <submittedName>
        <fullName evidence="5">AraC family transcriptional regulator</fullName>
    </submittedName>
</protein>
<dbReference type="InterPro" id="IPR014710">
    <property type="entry name" value="RmlC-like_jellyroll"/>
</dbReference>
<gene>
    <name evidence="5" type="ORF">RBI15_07725</name>
</gene>
<dbReference type="SUPFAM" id="SSF51215">
    <property type="entry name" value="Regulatory protein AraC"/>
    <property type="match status" value="1"/>
</dbReference>
<keyword evidence="1" id="KW-0805">Transcription regulation</keyword>
<dbReference type="SUPFAM" id="SSF46689">
    <property type="entry name" value="Homeodomain-like"/>
    <property type="match status" value="1"/>
</dbReference>
<dbReference type="InterPro" id="IPR037923">
    <property type="entry name" value="HTH-like"/>
</dbReference>
<keyword evidence="2" id="KW-0238">DNA-binding</keyword>
<dbReference type="Proteomes" id="UP001243496">
    <property type="component" value="Chromosome"/>
</dbReference>
<sequence length="355" mass="41981">MNKTEFRKKVFPLTKKEFYYLSNQKNISSKNYFDQESDTFDDFPNDQVLNLQGNLSQRLSITKNHHALFFDGQKTPIEMLNLPIFCCKQTRFSKVPIHTRNYLEIKYIYSGSCVALLNDKKIYLSTGDLLLLEQGSKHSILPAGKNDLIFNFQMDRSYFTQSFIKKFEDSDPITHFLTNAIDDSTRHTNYCFFQNRKDDDEDIRFLIESILCEYLDPSTCYKTILDASFLILFGKLVQRYMANQEESFQNDNKSYITEIVLYIRNHCDTIRSLQEVATHFGYNKDYLSKLLKRTVNQSYKNLITTFRLEKSSEMLAHTEKPIYQIAEDCGFSNLSFFYQKFQNFYHCSPAEYRKH</sequence>
<dbReference type="Pfam" id="PF02311">
    <property type="entry name" value="AraC_binding"/>
    <property type="match status" value="1"/>
</dbReference>
<proteinExistence type="predicted"/>
<name>A0AAQ3JFL5_ANAHA</name>
<dbReference type="Gene3D" id="1.10.10.60">
    <property type="entry name" value="Homeodomain-like"/>
    <property type="match status" value="2"/>
</dbReference>
<evidence type="ECO:0000256" key="3">
    <source>
        <dbReference type="ARBA" id="ARBA00023163"/>
    </source>
</evidence>
<evidence type="ECO:0000259" key="4">
    <source>
        <dbReference type="PROSITE" id="PS01124"/>
    </source>
</evidence>
<dbReference type="GO" id="GO:0043565">
    <property type="term" value="F:sequence-specific DNA binding"/>
    <property type="evidence" value="ECO:0007669"/>
    <property type="project" value="InterPro"/>
</dbReference>
<reference evidence="5" key="1">
    <citation type="submission" date="2023-08" db="EMBL/GenBank/DDBJ databases">
        <title>Complete Genome Sequences of butyrate producing Anaerostipes hadrus strains BA1 and GIF7 isolated from the terminal ileum of a healthy lean male.</title>
        <authorList>
            <person name="Low A."/>
            <person name="Sheludchenko M."/>
            <person name="Cheng H.E."/>
            <person name="Koh X.Q."/>
            <person name="Lee J."/>
        </authorList>
    </citation>
    <scope>NUCLEOTIDE SEQUENCE</scope>
    <source>
        <strain evidence="5">BA1</strain>
    </source>
</reference>